<keyword evidence="4" id="KW-0274">FAD</keyword>
<organism evidence="8 9">
    <name type="scientific">Pseudorhizobium endolithicum</name>
    <dbReference type="NCBI Taxonomy" id="1191678"/>
    <lineage>
        <taxon>Bacteria</taxon>
        <taxon>Pseudomonadati</taxon>
        <taxon>Pseudomonadota</taxon>
        <taxon>Alphaproteobacteria</taxon>
        <taxon>Hyphomicrobiales</taxon>
        <taxon>Rhizobiaceae</taxon>
        <taxon>Rhizobium/Agrobacterium group</taxon>
        <taxon>Pseudorhizobium</taxon>
    </lineage>
</organism>
<dbReference type="RefSeq" id="WP_142592706.1">
    <property type="nucleotide sequence ID" value="NZ_CABFWF030000012.1"/>
</dbReference>
<evidence type="ECO:0000256" key="5">
    <source>
        <dbReference type="ARBA" id="ARBA00023002"/>
    </source>
</evidence>
<gene>
    <name evidence="8" type="ORF">REJC140_00619</name>
</gene>
<sequence>MIVSEALVPLPSADVCIVGAGPVGLSLAFKLEALGRTVLLLEAGPTDGRDAPDPAATGFVNRNHASPGDASHRGLGGTSALWGGRCVPYDDLDFQPRNHVTSPGWPIPHSEMSKYYGEAAVFLQCSSPTFARNVPEEGEDIITDAVEWWSKSPALGRVYEDRLRRSDLITVVTKAVVHDINLGPGGRDVESLHVKHAGRSRTLRAKQFVLAAGGLETARMLLSLQKQHPQKLGGPEGPLGRYYQGHLTGYIAVAHLNDKALLQTLSFRSDEQGGRHRRRLQVSPQRQMQDRLLNAVFWLDPMSISDPSHGSGTLSLLYLLLVASGTYRFLSRGLAPRSHGESSGEMRRHLRNIGVGGTSFSAFFRSLYRLYRSADSALENPAGRYLLRYHAEQMPNPESRVTIPGGADEDMLSVDYRVTEEDVASVLRSHEILDAWLRHRNAGWLEYLHPEPAMRKKAVLNQAVDGYHQIGHIRMSRDPGDGVVDQHCRVHDLENLHAAGAGVFSTGGHANPTLPAVALALRLGERLASVLTSEGREAGLPAKELPA</sequence>
<dbReference type="Proteomes" id="UP000606921">
    <property type="component" value="Unassembled WGS sequence"/>
</dbReference>
<name>A0ABM8PMT5_9HYPH</name>
<evidence type="ECO:0000256" key="6">
    <source>
        <dbReference type="SAM" id="MobiDB-lite"/>
    </source>
</evidence>
<accession>A0ABM8PMT5</accession>
<keyword evidence="9" id="KW-1185">Reference proteome</keyword>
<comment type="similarity">
    <text evidence="2">Belongs to the GMC oxidoreductase family.</text>
</comment>
<dbReference type="InterPro" id="IPR051473">
    <property type="entry name" value="P2Ox-like"/>
</dbReference>
<dbReference type="InterPro" id="IPR036188">
    <property type="entry name" value="FAD/NAD-bd_sf"/>
</dbReference>
<feature type="region of interest" description="Disordered" evidence="6">
    <location>
        <begin position="46"/>
        <end position="72"/>
    </location>
</feature>
<feature type="domain" description="Glucose-methanol-choline oxidoreductase C-terminal" evidence="7">
    <location>
        <begin position="395"/>
        <end position="520"/>
    </location>
</feature>
<dbReference type="Pfam" id="PF05199">
    <property type="entry name" value="GMC_oxred_C"/>
    <property type="match status" value="1"/>
</dbReference>
<dbReference type="Gene3D" id="3.50.50.60">
    <property type="entry name" value="FAD/NAD(P)-binding domain"/>
    <property type="match status" value="2"/>
</dbReference>
<keyword evidence="3" id="KW-0285">Flavoprotein</keyword>
<evidence type="ECO:0000256" key="3">
    <source>
        <dbReference type="ARBA" id="ARBA00022630"/>
    </source>
</evidence>
<comment type="cofactor">
    <cofactor evidence="1">
        <name>FAD</name>
        <dbReference type="ChEBI" id="CHEBI:57692"/>
    </cofactor>
</comment>
<dbReference type="Pfam" id="PF13450">
    <property type="entry name" value="NAD_binding_8"/>
    <property type="match status" value="1"/>
</dbReference>
<evidence type="ECO:0000313" key="9">
    <source>
        <dbReference type="Proteomes" id="UP000606921"/>
    </source>
</evidence>
<dbReference type="PANTHER" id="PTHR42784:SF1">
    <property type="entry name" value="PYRANOSE 2-OXIDASE"/>
    <property type="match status" value="1"/>
</dbReference>
<evidence type="ECO:0000259" key="7">
    <source>
        <dbReference type="Pfam" id="PF05199"/>
    </source>
</evidence>
<evidence type="ECO:0000256" key="1">
    <source>
        <dbReference type="ARBA" id="ARBA00001974"/>
    </source>
</evidence>
<dbReference type="SUPFAM" id="SSF51905">
    <property type="entry name" value="FAD/NAD(P)-binding domain"/>
    <property type="match status" value="1"/>
</dbReference>
<evidence type="ECO:0000256" key="2">
    <source>
        <dbReference type="ARBA" id="ARBA00010790"/>
    </source>
</evidence>
<reference evidence="8 9" key="1">
    <citation type="submission" date="2020-11" db="EMBL/GenBank/DDBJ databases">
        <authorList>
            <person name="Lassalle F."/>
        </authorList>
    </citation>
    <scope>NUCLEOTIDE SEQUENCE [LARGE SCALE GENOMIC DNA]</scope>
    <source>
        <strain evidence="8 9">JC140</strain>
    </source>
</reference>
<dbReference type="InterPro" id="IPR007867">
    <property type="entry name" value="GMC_OxRtase_C"/>
</dbReference>
<evidence type="ECO:0000256" key="4">
    <source>
        <dbReference type="ARBA" id="ARBA00022827"/>
    </source>
</evidence>
<comment type="caution">
    <text evidence="8">The sequence shown here is derived from an EMBL/GenBank/DDBJ whole genome shotgun (WGS) entry which is preliminary data.</text>
</comment>
<keyword evidence="5" id="KW-0560">Oxidoreductase</keyword>
<dbReference type="PANTHER" id="PTHR42784">
    <property type="entry name" value="PYRANOSE 2-OXIDASE"/>
    <property type="match status" value="1"/>
</dbReference>
<dbReference type="EMBL" id="CABFWF030000012">
    <property type="protein sequence ID" value="CAD7038400.1"/>
    <property type="molecule type" value="Genomic_DNA"/>
</dbReference>
<protein>
    <submittedName>
        <fullName evidence="8">GMC family oxidoreductase</fullName>
    </submittedName>
</protein>
<evidence type="ECO:0000313" key="8">
    <source>
        <dbReference type="EMBL" id="CAD7038400.1"/>
    </source>
</evidence>
<proteinExistence type="inferred from homology"/>